<sequence>TDKSRRTGTMSFSGRRERERRLPGSGEPSPDAHECESASHASPDMNPNLRLTLTSCNGSTDQSGLENLTAHLDDEDDLTPEIQQAFRIFQSFLSEKHKCITAPFWCPMGPGDHAEMCFRKMDDKFVNHEYESITAFVSDFRLMLENCYRFHGVDHWISKQAQKLEIILEQKLTLLSRSLREKTTLAVTSGGRFGTEDEKAALGSSSRRRSVPRSIMGGGSESIMVQALRLEELQRAKDEKRQREQERKEAEEASVKELEDWESSLLSLAEPCSLWSLWELPAIGHFLCLAQTALHLPEIVFYELERCLLMPRCSVFLAKVMTALLCPPQKRSGVPRRPQLLYRRWESELRRRVQSWYRAVGRTEEAARAERLGLCPQFFWTLGAVSPLEETPFHLLPFQQRVWLLKGLCDHVYETQKEVQDAVLAQPIHECRESILGYDQQDNTYIHFPHFCGADLRIYSQSPCGAAELPLPLIHIQRSQEPEEAELRDQTCGSCYHYNYLFTVYCVSPALNSHRSPRNDANHLSAEERSPCPDCSRASQESPRFWTRNTRLRRDESGPTRAQKKKRKKKKERKVGVKKTKTSKLSLKNRTCLKPDHSKMIILSSFTHPHGRWPHKRAAVKELHITLIRLLNELSKHEPPWFDRPDVVMYSSESGPFTRSSKRHQTGAISEELSPCKRGKMDPESSLTSDFNVEVASREASQASVLPEPLSSFQGTCKPIQALLAKSVGNKVTLISHPKAAMMAQVLRDHNKTASTITTTSATESNGQVVYKTAGGVGLLRQGSTSVNFSVQSMSNQKSGAKAMQQVVILPSNLLIQSTGNKAAQTSVSIPKTTTYMSNVSGFTIPENKVPVQPVAPLKDTSTVRTPSALVTPSLRNITTVGVPKKTTEPKVALNKSASSGLTKSDAKQELRTVCIRDSQSILVTTRGGNTGVVKVQKSESGTGALPPSPVFNISPQLHAFLVSKSSTSNTQAVSATIAAKSLPGVTPPSTFVAGTVTPLTLNQISNNGTTGKTTIPGKSAAQTSVSIPKTTTYMSNVSGFTIPENKVPVQPVAPLKDTSTVRTPSALVTPSLRNITTVGVPKKTTEPKVALNKSASSGVTKSDAKQELRTVCIRDSQSILVTTRGGNTGVVKVQKSESGTGALPPSPVFNISPQLHAFLVSKSSTSNTQAVSATIAAKSLPGVTPPSTFVAGTVTPLTLNQISNNGTTGKTTIPGKSALLATSKGSD</sequence>
<feature type="domain" description="Bromo" evidence="4">
    <location>
        <begin position="78"/>
        <end position="177"/>
    </location>
</feature>
<dbReference type="Ensembl" id="ENSSANT00000093208.1">
    <property type="protein sequence ID" value="ENSSANP00000087714.1"/>
    <property type="gene ID" value="ENSSANG00000043412.1"/>
</dbReference>
<dbReference type="CDD" id="cd04369">
    <property type="entry name" value="Bromodomain"/>
    <property type="match status" value="1"/>
</dbReference>
<reference evidence="5" key="1">
    <citation type="submission" date="2025-08" db="UniProtKB">
        <authorList>
            <consortium name="Ensembl"/>
        </authorList>
    </citation>
    <scope>IDENTIFICATION</scope>
</reference>
<dbReference type="Pfam" id="PF23450">
    <property type="entry name" value="KIAA2026_hel"/>
    <property type="match status" value="1"/>
</dbReference>
<feature type="coiled-coil region" evidence="2">
    <location>
        <begin position="223"/>
        <end position="256"/>
    </location>
</feature>
<dbReference type="Gene3D" id="1.20.920.10">
    <property type="entry name" value="Bromodomain-like"/>
    <property type="match status" value="1"/>
</dbReference>
<dbReference type="PANTHER" id="PTHR31095:SF3">
    <property type="entry name" value="RIKEN CDNA 9930021J03 GENE"/>
    <property type="match status" value="1"/>
</dbReference>
<feature type="compositionally biased region" description="Basic and acidic residues" evidence="3">
    <location>
        <begin position="517"/>
        <end position="531"/>
    </location>
</feature>
<evidence type="ECO:0000259" key="4">
    <source>
        <dbReference type="SMART" id="SM00297"/>
    </source>
</evidence>
<accession>A0A671RW77</accession>
<dbReference type="AlphaFoldDB" id="A0A671RW77"/>
<dbReference type="InterPro" id="IPR056522">
    <property type="entry name" value="KIAA2026_hel"/>
</dbReference>
<evidence type="ECO:0000313" key="5">
    <source>
        <dbReference type="Ensembl" id="ENSSANP00000087714.1"/>
    </source>
</evidence>
<feature type="region of interest" description="Disordered" evidence="3">
    <location>
        <begin position="516"/>
        <end position="581"/>
    </location>
</feature>
<feature type="compositionally biased region" description="Basic residues" evidence="3">
    <location>
        <begin position="562"/>
        <end position="581"/>
    </location>
</feature>
<dbReference type="InterPro" id="IPR036427">
    <property type="entry name" value="Bromodomain-like_sf"/>
</dbReference>
<proteinExistence type="predicted"/>
<dbReference type="Proteomes" id="UP000472260">
    <property type="component" value="Unassembled WGS sequence"/>
</dbReference>
<organism evidence="5 6">
    <name type="scientific">Sinocyclocheilus anshuiensis</name>
    <dbReference type="NCBI Taxonomy" id="1608454"/>
    <lineage>
        <taxon>Eukaryota</taxon>
        <taxon>Metazoa</taxon>
        <taxon>Chordata</taxon>
        <taxon>Craniata</taxon>
        <taxon>Vertebrata</taxon>
        <taxon>Euteleostomi</taxon>
        <taxon>Actinopterygii</taxon>
        <taxon>Neopterygii</taxon>
        <taxon>Teleostei</taxon>
        <taxon>Ostariophysi</taxon>
        <taxon>Cypriniformes</taxon>
        <taxon>Cyprinidae</taxon>
        <taxon>Cyprininae</taxon>
        <taxon>Sinocyclocheilus</taxon>
    </lineage>
</organism>
<name>A0A671RW77_9TELE</name>
<dbReference type="SUPFAM" id="SSF47370">
    <property type="entry name" value="Bromodomain"/>
    <property type="match status" value="1"/>
</dbReference>
<reference evidence="5" key="2">
    <citation type="submission" date="2025-09" db="UniProtKB">
        <authorList>
            <consortium name="Ensembl"/>
        </authorList>
    </citation>
    <scope>IDENTIFICATION</scope>
</reference>
<protein>
    <recommendedName>
        <fullName evidence="4">Bromo domain-containing protein</fullName>
    </recommendedName>
</protein>
<evidence type="ECO:0000256" key="1">
    <source>
        <dbReference type="ARBA" id="ARBA00023117"/>
    </source>
</evidence>
<dbReference type="SMART" id="SM00297">
    <property type="entry name" value="BROMO"/>
    <property type="match status" value="1"/>
</dbReference>
<feature type="region of interest" description="Disordered" evidence="3">
    <location>
        <begin position="196"/>
        <end position="217"/>
    </location>
</feature>
<keyword evidence="2" id="KW-0175">Coiled coil</keyword>
<evidence type="ECO:0000313" key="6">
    <source>
        <dbReference type="Proteomes" id="UP000472260"/>
    </source>
</evidence>
<dbReference type="InterPro" id="IPR001487">
    <property type="entry name" value="Bromodomain"/>
</dbReference>
<keyword evidence="6" id="KW-1185">Reference proteome</keyword>
<keyword evidence="1" id="KW-0103">Bromodomain</keyword>
<dbReference type="PANTHER" id="PTHR31095">
    <property type="entry name" value="RIKEN CDNA 9930021J03 GENE"/>
    <property type="match status" value="1"/>
</dbReference>
<dbReference type="Pfam" id="PF00439">
    <property type="entry name" value="Bromodomain"/>
    <property type="match status" value="1"/>
</dbReference>
<feature type="region of interest" description="Disordered" evidence="3">
    <location>
        <begin position="1"/>
        <end position="47"/>
    </location>
</feature>
<evidence type="ECO:0000256" key="2">
    <source>
        <dbReference type="SAM" id="Coils"/>
    </source>
</evidence>
<dbReference type="InterPro" id="IPR040214">
    <property type="entry name" value="BRD10"/>
</dbReference>
<evidence type="ECO:0000256" key="3">
    <source>
        <dbReference type="SAM" id="MobiDB-lite"/>
    </source>
</evidence>